<reference evidence="5" key="2">
    <citation type="submission" date="2025-08" db="UniProtKB">
        <authorList>
            <consortium name="RefSeq"/>
        </authorList>
    </citation>
    <scope>IDENTIFICATION</scope>
    <source>
        <tissue evidence="5">Leaf</tissue>
    </source>
</reference>
<dbReference type="InterPro" id="IPR016024">
    <property type="entry name" value="ARM-type_fold"/>
</dbReference>
<dbReference type="InterPro" id="IPR057412">
    <property type="entry name" value="INTS4_C"/>
</dbReference>
<evidence type="ECO:0000256" key="2">
    <source>
        <dbReference type="ARBA" id="ARBA00023242"/>
    </source>
</evidence>
<dbReference type="Pfam" id="PF25458">
    <property type="entry name" value="INTS4_C"/>
    <property type="match status" value="1"/>
</dbReference>
<dbReference type="GeneID" id="107805433"/>
<name>A0A1S4B7W5_TOBAC</name>
<reference evidence="4" key="1">
    <citation type="journal article" date="2014" name="Nat. Commun.">
        <title>The tobacco genome sequence and its comparison with those of tomato and potato.</title>
        <authorList>
            <person name="Sierro N."/>
            <person name="Battey J.N."/>
            <person name="Ouadi S."/>
            <person name="Bakaher N."/>
            <person name="Bovet L."/>
            <person name="Willig A."/>
            <person name="Goepfert S."/>
            <person name="Peitsch M.C."/>
            <person name="Ivanov N.V."/>
        </authorList>
    </citation>
    <scope>NUCLEOTIDE SEQUENCE [LARGE SCALE GENOMIC DNA]</scope>
</reference>
<keyword evidence="4" id="KW-1185">Reference proteome</keyword>
<keyword evidence="2" id="KW-0539">Nucleus</keyword>
<accession>A0A1S4B7W5</accession>
<dbReference type="SUPFAM" id="SSF48371">
    <property type="entry name" value="ARM repeat"/>
    <property type="match status" value="1"/>
</dbReference>
<evidence type="ECO:0000313" key="5">
    <source>
        <dbReference type="RefSeq" id="XP_016484959.1"/>
    </source>
</evidence>
<dbReference type="RefSeq" id="XP_016484959.1">
    <property type="nucleotide sequence ID" value="XM_016629473.2"/>
</dbReference>
<gene>
    <name evidence="5" type="primary">LOC107805433</name>
</gene>
<dbReference type="PANTHER" id="PTHR20938:SF0">
    <property type="entry name" value="INTEGRATOR COMPLEX SUBUNIT 4"/>
    <property type="match status" value="1"/>
</dbReference>
<organism evidence="4 5">
    <name type="scientific">Nicotiana tabacum</name>
    <name type="common">Common tobacco</name>
    <dbReference type="NCBI Taxonomy" id="4097"/>
    <lineage>
        <taxon>Eukaryota</taxon>
        <taxon>Viridiplantae</taxon>
        <taxon>Streptophyta</taxon>
        <taxon>Embryophyta</taxon>
        <taxon>Tracheophyta</taxon>
        <taxon>Spermatophyta</taxon>
        <taxon>Magnoliopsida</taxon>
        <taxon>eudicotyledons</taxon>
        <taxon>Gunneridae</taxon>
        <taxon>Pentapetalae</taxon>
        <taxon>asterids</taxon>
        <taxon>lamiids</taxon>
        <taxon>Solanales</taxon>
        <taxon>Solanaceae</taxon>
        <taxon>Nicotianoideae</taxon>
        <taxon>Nicotianeae</taxon>
        <taxon>Nicotiana</taxon>
    </lineage>
</organism>
<dbReference type="InterPro" id="IPR011989">
    <property type="entry name" value="ARM-like"/>
</dbReference>
<feature type="domain" description="Integrator complex subunit 4/Protein SIEL C-terminal Ig-like" evidence="3">
    <location>
        <begin position="748"/>
        <end position="863"/>
    </location>
</feature>
<dbReference type="RefSeq" id="XP_016484959.1">
    <property type="nucleotide sequence ID" value="XM_016629473.1"/>
</dbReference>
<dbReference type="Gene3D" id="1.25.10.10">
    <property type="entry name" value="Leucine-rich Repeat Variant"/>
    <property type="match status" value="2"/>
</dbReference>
<sequence>MEHHLRRNLETNENIRPQALLQALSLIVNPSTSDSTLSFILKTLTLSLKNLDNNPNTNPFLSHHILHLFSLLSHHRPHLSHNLISTVREFSLIPSTSTRSLADALACLSISDINVNDESIFLSLVLRPCISVRHWLLFNVSKFDIRPSVLLTVLLGFTKDPYPYIRGAALDGLADLCKCIVVEDESLIHGCYLRAVELLFDSEDSVRCSAVRAVSACGQLIVASKQERSKRDRSDALFLQLCSMVRDMSVKVRIEVFSALGKIEIVSEYILLQTLSKKASSATKEMNFPGQYAEKIFRIPASSASFAFLHGLEDEFSEVRESACRALQTLAILSADFSHEVVNFLMDVLNDDSTAVRLQALDTMHHMAMVGHLKMQQAHLHMFLGILLDSHSLIRCTARKVLKLTELPSLAMFKMCVDGLIRDFELYPQDETEVFSALFVVGQNNRNFLVSLINEVSQMSPCNVCADRAVFWSRFTFVSASEFFKVEEHLEGCDVQLIQRCEAISNYHIRRKLQLKEAESSLLDFQVEQNKEINCVNIILQVVIDIWPSLKLGLIDEVTRTLRSLKAELRMISDNNHRGELVFALLYIDALERLGHLCSHLMFSKEFYCHECGKLQCSLGKLDRCLRDMRYKFIGLTKEDNVLILELIIANGILTLCKMEACVDETTLKKLHSVMSCIEHICGEGSTVSSSFVVEVQKSLSEIDTTSCPILDNPYLLLKSLEHFTPRKAVSSGNLKCMEAELHFQGNDFQNPLPFISGLLVGVSLDITLHNIPSDNRLWIKMSLEEKLTQFVFLDFHEIEGHNEVRKFTFVAPFYQTPRANCFSLKICIVLECMSDDDQLFRSCGGPNHEVAHLCEEKEVYFSAAVR</sequence>
<proteinExistence type="predicted"/>
<dbReference type="OMA" id="KFEICCG"/>
<dbReference type="OrthoDB" id="18190at2759"/>
<dbReference type="Proteomes" id="UP000790787">
    <property type="component" value="Chromosome 13"/>
</dbReference>
<dbReference type="PANTHER" id="PTHR20938">
    <property type="entry name" value="INTEGRATOR COMPLEX SUBUNIT 4"/>
    <property type="match status" value="1"/>
</dbReference>
<dbReference type="GO" id="GO:0005634">
    <property type="term" value="C:nucleus"/>
    <property type="evidence" value="ECO:0007669"/>
    <property type="project" value="UniProtKB-SubCell"/>
</dbReference>
<protein>
    <submittedName>
        <fullName evidence="5">Protein SIEL isoform X2</fullName>
    </submittedName>
</protein>
<evidence type="ECO:0000313" key="4">
    <source>
        <dbReference type="Proteomes" id="UP000790787"/>
    </source>
</evidence>
<evidence type="ECO:0000259" key="3">
    <source>
        <dbReference type="Pfam" id="PF25458"/>
    </source>
</evidence>
<dbReference type="AlphaFoldDB" id="A0A1S4B7W5"/>
<comment type="subcellular location">
    <subcellularLocation>
        <location evidence="1">Nucleus</location>
    </subcellularLocation>
</comment>
<evidence type="ECO:0000256" key="1">
    <source>
        <dbReference type="ARBA" id="ARBA00004123"/>
    </source>
</evidence>